<dbReference type="Gene3D" id="2.60.40.10">
    <property type="entry name" value="Immunoglobulins"/>
    <property type="match status" value="1"/>
</dbReference>
<gene>
    <name evidence="2" type="ORF">GCM10023188_46130</name>
</gene>
<dbReference type="InterPro" id="IPR032179">
    <property type="entry name" value="Cry22Aa_Ig-like"/>
</dbReference>
<proteinExistence type="predicted"/>
<dbReference type="InterPro" id="IPR013783">
    <property type="entry name" value="Ig-like_fold"/>
</dbReference>
<evidence type="ECO:0000313" key="3">
    <source>
        <dbReference type="Proteomes" id="UP001500552"/>
    </source>
</evidence>
<dbReference type="EMBL" id="BAABHC010000039">
    <property type="protein sequence ID" value="GAA4444306.1"/>
    <property type="molecule type" value="Genomic_DNA"/>
</dbReference>
<comment type="caution">
    <text evidence="2">The sequence shown here is derived from an EMBL/GenBank/DDBJ whole genome shotgun (WGS) entry which is preliminary data.</text>
</comment>
<evidence type="ECO:0000313" key="2">
    <source>
        <dbReference type="EMBL" id="GAA4444306.1"/>
    </source>
</evidence>
<dbReference type="Pfam" id="PF16403">
    <property type="entry name" value="Bact_surface_Ig-like"/>
    <property type="match status" value="1"/>
</dbReference>
<sequence length="222" mass="23660">MLVVALTLLSCEKDDETANISQVTTYPDFVLEGEDLIVIVQGENFTDPGVRALEGETEIPVSTSVVGSPYIDPAHTDPSEVGYTNAFDPNVPGIYTFNYSATNSDGFSGTASRTVIVLDAAPDPTVDLSGNYTSGSSPASEVTKVADGVFYATNFWGGGSSVVLDGYILTSDGVNLNIPQQESLVPIYGYGTRTADGDLDLRMTRPTFSPPLIDIVKLWEKQ</sequence>
<reference evidence="3" key="1">
    <citation type="journal article" date="2019" name="Int. J. Syst. Evol. Microbiol.">
        <title>The Global Catalogue of Microorganisms (GCM) 10K type strain sequencing project: providing services to taxonomists for standard genome sequencing and annotation.</title>
        <authorList>
            <consortium name="The Broad Institute Genomics Platform"/>
            <consortium name="The Broad Institute Genome Sequencing Center for Infectious Disease"/>
            <person name="Wu L."/>
            <person name="Ma J."/>
        </authorList>
    </citation>
    <scope>NUCLEOTIDE SEQUENCE [LARGE SCALE GENOMIC DNA]</scope>
    <source>
        <strain evidence="3">JCM 17926</strain>
    </source>
</reference>
<name>A0ABP8M6L1_9BACT</name>
<accession>A0ABP8M6L1</accession>
<keyword evidence="3" id="KW-1185">Reference proteome</keyword>
<feature type="domain" description="Pesticidal crystal protein Cry22Aa Ig-like" evidence="1">
    <location>
        <begin position="31"/>
        <end position="117"/>
    </location>
</feature>
<evidence type="ECO:0000259" key="1">
    <source>
        <dbReference type="Pfam" id="PF16403"/>
    </source>
</evidence>
<dbReference type="Proteomes" id="UP001500552">
    <property type="component" value="Unassembled WGS sequence"/>
</dbReference>
<protein>
    <recommendedName>
        <fullName evidence="1">Pesticidal crystal protein Cry22Aa Ig-like domain-containing protein</fullName>
    </recommendedName>
</protein>
<organism evidence="2 3">
    <name type="scientific">Pontibacter saemangeumensis</name>
    <dbReference type="NCBI Taxonomy" id="1084525"/>
    <lineage>
        <taxon>Bacteria</taxon>
        <taxon>Pseudomonadati</taxon>
        <taxon>Bacteroidota</taxon>
        <taxon>Cytophagia</taxon>
        <taxon>Cytophagales</taxon>
        <taxon>Hymenobacteraceae</taxon>
        <taxon>Pontibacter</taxon>
    </lineage>
</organism>